<evidence type="ECO:0000259" key="1">
    <source>
        <dbReference type="Pfam" id="PF13439"/>
    </source>
</evidence>
<evidence type="ECO:0000313" key="2">
    <source>
        <dbReference type="EMBL" id="ANX03454.1"/>
    </source>
</evidence>
<proteinExistence type="predicted"/>
<dbReference type="PANTHER" id="PTHR12526">
    <property type="entry name" value="GLYCOSYLTRANSFERASE"/>
    <property type="match status" value="1"/>
</dbReference>
<name>A0A1B1YRN7_9GAMM</name>
<dbReference type="PANTHER" id="PTHR12526:SF638">
    <property type="entry name" value="SPORE COAT PROTEIN SA"/>
    <property type="match status" value="1"/>
</dbReference>
<accession>A0A1B1YRN7</accession>
<dbReference type="AlphaFoldDB" id="A0A1B1YRN7"/>
<dbReference type="FunCoup" id="A0A1B1YRN7">
    <property type="interactions" value="38"/>
</dbReference>
<dbReference type="Gene3D" id="3.40.50.2000">
    <property type="entry name" value="Glycogen Phosphorylase B"/>
    <property type="match status" value="2"/>
</dbReference>
<reference evidence="3" key="1">
    <citation type="submission" date="2016-03" db="EMBL/GenBank/DDBJ databases">
        <title>Complete genome sequence of Solimmundus cernigliae, representing a novel lineage of polycyclic aromatic hydrocarbon degraders within the Gammaproteobacteria.</title>
        <authorList>
            <person name="Singleton D.R."/>
            <person name="Dickey A.N."/>
            <person name="Scholl E.H."/>
            <person name="Wright F.A."/>
            <person name="Aitken M.D."/>
        </authorList>
    </citation>
    <scope>NUCLEOTIDE SEQUENCE [LARGE SCALE GENOMIC DNA]</scope>
    <source>
        <strain evidence="3">TR3.2</strain>
    </source>
</reference>
<dbReference type="InParanoid" id="A0A1B1YRN7"/>
<dbReference type="GO" id="GO:0016757">
    <property type="term" value="F:glycosyltransferase activity"/>
    <property type="evidence" value="ECO:0007669"/>
    <property type="project" value="TreeGrafter"/>
</dbReference>
<dbReference type="InterPro" id="IPR028098">
    <property type="entry name" value="Glyco_trans_4-like_N"/>
</dbReference>
<dbReference type="OrthoDB" id="9792269at2"/>
<dbReference type="STRING" id="1810504.PG2T_04115"/>
<gene>
    <name evidence="2" type="ORF">PG2T_04115</name>
</gene>
<organism evidence="2 3">
    <name type="scientific">Immundisolibacter cernigliae</name>
    <dbReference type="NCBI Taxonomy" id="1810504"/>
    <lineage>
        <taxon>Bacteria</taxon>
        <taxon>Pseudomonadati</taxon>
        <taxon>Pseudomonadota</taxon>
        <taxon>Gammaproteobacteria</taxon>
        <taxon>Immundisolibacterales</taxon>
        <taxon>Immundisolibacteraceae</taxon>
        <taxon>Immundisolibacter</taxon>
    </lineage>
</organism>
<dbReference type="SUPFAM" id="SSF53756">
    <property type="entry name" value="UDP-Glycosyltransferase/glycogen phosphorylase"/>
    <property type="match status" value="1"/>
</dbReference>
<dbReference type="Pfam" id="PF13692">
    <property type="entry name" value="Glyco_trans_1_4"/>
    <property type="match status" value="1"/>
</dbReference>
<dbReference type="Pfam" id="PF13439">
    <property type="entry name" value="Glyco_transf_4"/>
    <property type="match status" value="1"/>
</dbReference>
<dbReference type="EMBL" id="CP014671">
    <property type="protein sequence ID" value="ANX03454.1"/>
    <property type="molecule type" value="Genomic_DNA"/>
</dbReference>
<feature type="domain" description="Glycosyltransferase subfamily 4-like N-terminal" evidence="1">
    <location>
        <begin position="21"/>
        <end position="175"/>
    </location>
</feature>
<dbReference type="Proteomes" id="UP000092952">
    <property type="component" value="Chromosome"/>
</dbReference>
<keyword evidence="2" id="KW-0808">Transferase</keyword>
<dbReference type="CDD" id="cd03811">
    <property type="entry name" value="GT4_GT28_WabH-like"/>
    <property type="match status" value="1"/>
</dbReference>
<keyword evidence="3" id="KW-1185">Reference proteome</keyword>
<sequence length="370" mass="39065">MNRPGMKPKRIAIFASFSGAGGVERMLLNLAAGIRDAGYGVDLLTIRRDSRHLTALPAGVRHLPLQGGHAWAAVPALARYLRREPPAALLAAKDRANRAAVLARALAGRSMPLGLRLGTHLGGVRGARRTLGDRLRGALYRRAEAVIVVSQAMADDLLPRFGLPPQRVRVIRNPVLTPGLARQAQAPCPHPWLAQDTPVIVGMGRFTRQKDFPTLLRAFAALRAKRPARLVLLGEGAGQADCAALAASLGVADDLLLPGFVANPHAWLARARLFVLSSRWEGSPNALTEALALGVPSVATDCLSGPRELLADGRYGPLVPVGDAPALSAAMAATLAAPLPAATLRQAVRDYRQDTAAAAYLNALGLPPRC</sequence>
<evidence type="ECO:0000313" key="3">
    <source>
        <dbReference type="Proteomes" id="UP000092952"/>
    </source>
</evidence>
<protein>
    <submittedName>
        <fullName evidence="2">Glycosyl transferase</fullName>
    </submittedName>
</protein>
<dbReference type="KEGG" id="gbi:PG2T_04115"/>